<dbReference type="EMBL" id="CP024785">
    <property type="protein sequence ID" value="AUB34204.1"/>
    <property type="molecule type" value="Genomic_DNA"/>
</dbReference>
<sequence>MAATDSKPFRIVPEKVKGVDHASDIMSGKSLTIKLRF</sequence>
<reference evidence="1 3" key="1">
    <citation type="submission" date="2017-11" db="EMBL/GenBank/DDBJ databases">
        <title>Complete genome of a free-living desiccation-tolerant cyanobacterium and its photosynthetic adaptation to extreme terrestrial habitat.</title>
        <authorList>
            <person name="Shang J."/>
        </authorList>
    </citation>
    <scope>NUCLEOTIDE SEQUENCE [LARGE SCALE GENOMIC DNA]</scope>
    <source>
        <strain evidence="1 3">CCNUN1</strain>
    </source>
</reference>
<organism evidence="1 3">
    <name type="scientific">Nostoc flagelliforme CCNUN1</name>
    <dbReference type="NCBI Taxonomy" id="2038116"/>
    <lineage>
        <taxon>Bacteria</taxon>
        <taxon>Bacillati</taxon>
        <taxon>Cyanobacteriota</taxon>
        <taxon>Cyanophyceae</taxon>
        <taxon>Nostocales</taxon>
        <taxon>Nostocaceae</taxon>
        <taxon>Nostoc</taxon>
    </lineage>
</organism>
<keyword evidence="3" id="KW-1185">Reference proteome</keyword>
<dbReference type="AlphaFoldDB" id="A0A2K8SFG4"/>
<dbReference type="KEGG" id="nfl:COO91_00078"/>
<evidence type="ECO:0000313" key="1">
    <source>
        <dbReference type="EMBL" id="AUB34204.1"/>
    </source>
</evidence>
<name>A0A2K8SFG4_9NOSO</name>
<dbReference type="EMBL" id="CP024785">
    <property type="protein sequence ID" value="AUB34265.1"/>
    <property type="molecule type" value="Genomic_DNA"/>
</dbReference>
<protein>
    <submittedName>
        <fullName evidence="1">Uncharacterized protein</fullName>
    </submittedName>
</protein>
<evidence type="ECO:0000313" key="2">
    <source>
        <dbReference type="EMBL" id="AUB34265.1"/>
    </source>
</evidence>
<dbReference type="Proteomes" id="UP000232003">
    <property type="component" value="Chromosome"/>
</dbReference>
<gene>
    <name evidence="1" type="ORF">COO91_00014</name>
    <name evidence="2" type="ORF">COO91_00078</name>
</gene>
<proteinExistence type="predicted"/>
<dbReference type="KEGG" id="nfl:COO91_00014"/>
<evidence type="ECO:0000313" key="3">
    <source>
        <dbReference type="Proteomes" id="UP000232003"/>
    </source>
</evidence>
<accession>A0A2K8SFG4</accession>